<reference evidence="1" key="1">
    <citation type="submission" date="2019-09" db="EMBL/GenBank/DDBJ databases">
        <title>Draft genome information of white flower Hibiscus syriacus.</title>
        <authorList>
            <person name="Kim Y.-M."/>
        </authorList>
    </citation>
    <scope>NUCLEOTIDE SEQUENCE [LARGE SCALE GENOMIC DNA]</scope>
    <source>
        <strain evidence="1">YM2019G1</strain>
    </source>
</reference>
<dbReference type="AlphaFoldDB" id="A0A6A3CSU6"/>
<gene>
    <name evidence="1" type="ORF">F3Y22_tig00002237pilonHSYRG00316</name>
</gene>
<evidence type="ECO:0000313" key="1">
    <source>
        <dbReference type="EMBL" id="KAE8732116.1"/>
    </source>
</evidence>
<protein>
    <recommendedName>
        <fullName evidence="3">RNase H type-1 domain-containing protein</fullName>
    </recommendedName>
</protein>
<evidence type="ECO:0008006" key="3">
    <source>
        <dbReference type="Google" id="ProtNLM"/>
    </source>
</evidence>
<organism evidence="1 2">
    <name type="scientific">Hibiscus syriacus</name>
    <name type="common">Rose of Sharon</name>
    <dbReference type="NCBI Taxonomy" id="106335"/>
    <lineage>
        <taxon>Eukaryota</taxon>
        <taxon>Viridiplantae</taxon>
        <taxon>Streptophyta</taxon>
        <taxon>Embryophyta</taxon>
        <taxon>Tracheophyta</taxon>
        <taxon>Spermatophyta</taxon>
        <taxon>Magnoliopsida</taxon>
        <taxon>eudicotyledons</taxon>
        <taxon>Gunneridae</taxon>
        <taxon>Pentapetalae</taxon>
        <taxon>rosids</taxon>
        <taxon>malvids</taxon>
        <taxon>Malvales</taxon>
        <taxon>Malvaceae</taxon>
        <taxon>Malvoideae</taxon>
        <taxon>Hibiscus</taxon>
    </lineage>
</organism>
<comment type="caution">
    <text evidence="1">The sequence shown here is derived from an EMBL/GenBank/DDBJ whole genome shotgun (WGS) entry which is preliminary data.</text>
</comment>
<sequence>MPCALYHESTIHVLRDCTHAESIWQHFNVSARIADFWSTDIRDWLVTNLISIQLQPMMNNNSSFPWNLLFASLIWQIWKSRNDFVFNSVNSSTTEIIQRSSIWALHFYQNWLPSNSDSSKPHAHCPVWPKPPMDGLHSTLMEQSTNHCSNAREVNLPADSLFRQAAPLQLGLNTFDTPPASILDLLSKDACSSSVQFVDSLEALEAIRMARTGNHRLTILVHVVEMLQFDWSVQFQYIDWSVQFQYVAREGNGVADCLAKLAVQGNAGVCTFSYPPDEVLPLLQLDSGLSA</sequence>
<keyword evidence="2" id="KW-1185">Reference proteome</keyword>
<accession>A0A6A3CSU6</accession>
<dbReference type="EMBL" id="VEPZ02000167">
    <property type="protein sequence ID" value="KAE8732116.1"/>
    <property type="molecule type" value="Genomic_DNA"/>
</dbReference>
<evidence type="ECO:0000313" key="2">
    <source>
        <dbReference type="Proteomes" id="UP000436088"/>
    </source>
</evidence>
<proteinExistence type="predicted"/>
<name>A0A6A3CSU6_HIBSY</name>
<dbReference type="Proteomes" id="UP000436088">
    <property type="component" value="Unassembled WGS sequence"/>
</dbReference>